<keyword evidence="4" id="KW-1185">Reference proteome</keyword>
<keyword evidence="1" id="KW-0175">Coiled coil</keyword>
<evidence type="ECO:0000256" key="2">
    <source>
        <dbReference type="SAM" id="MobiDB-lite"/>
    </source>
</evidence>
<feature type="coiled-coil region" evidence="1">
    <location>
        <begin position="560"/>
        <end position="587"/>
    </location>
</feature>
<evidence type="ECO:0000313" key="4">
    <source>
        <dbReference type="Proteomes" id="UP001189429"/>
    </source>
</evidence>
<proteinExistence type="predicted"/>
<accession>A0ABN9VWE7</accession>
<organism evidence="3 4">
    <name type="scientific">Prorocentrum cordatum</name>
    <dbReference type="NCBI Taxonomy" id="2364126"/>
    <lineage>
        <taxon>Eukaryota</taxon>
        <taxon>Sar</taxon>
        <taxon>Alveolata</taxon>
        <taxon>Dinophyceae</taxon>
        <taxon>Prorocentrales</taxon>
        <taxon>Prorocentraceae</taxon>
        <taxon>Prorocentrum</taxon>
    </lineage>
</organism>
<evidence type="ECO:0000256" key="1">
    <source>
        <dbReference type="SAM" id="Coils"/>
    </source>
</evidence>
<name>A0ABN9VWE7_9DINO</name>
<comment type="caution">
    <text evidence="3">The sequence shown here is derived from an EMBL/GenBank/DDBJ whole genome shotgun (WGS) entry which is preliminary data.</text>
</comment>
<evidence type="ECO:0000313" key="3">
    <source>
        <dbReference type="EMBL" id="CAK0876398.1"/>
    </source>
</evidence>
<gene>
    <name evidence="3" type="ORF">PCOR1329_LOCUS60778</name>
</gene>
<sequence length="911" mass="98048">MGTKRAGDAGTPSPAKKAAAAAASPAAAFGAPPAAASGAPPAAASGAPPAAASGAPPALRIAQLLETDQSMQQGHVKEWVRQVKHHVDHSLLSFLGQRKREVSFAVPAKCSLIPPLAIADAASGANLSSFRELMDYHNLVASFSRTKECEAAGAAWMLDQICSDIDDATVSQLEGAMGTWSEEAYSLSSKHAPSLRLSFDAPIPALVVDVEVAQRFEPNKLGACLTEALAMLAGRTAVITWRAAMGKALQQSNEDRAWHLFNAALSVPIRMRLLPDCDATHLAALAFSKKLFSAYAASGAESFWRFAEKTRRLTNAHGLQFKGKACTAATAAALKGLRPFVLDGACSSARALAGAHFPEFRDRALLRRIGFACSARGGSDAKARELLVFIMNRFRVARLTGDVPKDEKLVVSRVVGRDRKTPGMLHALFKKKELVEYIFHEAFLMNKEVGSDMAACKTPLHILQKFAASGADGLAASHRASDSGGGADGIEPFFAPPVAEHRDAVDVKTKAMIDVAWPLWPNAFDDEIAELAQQELQNSTTAFVWHTYLAETSQGVGAKCRAFVAELQKLQEQLEQLRRKTVKFVSLPSVGGASGAEYAMAQMQSLWDALSLGHRFGRKKNDVRAFILSADLFPPNVVTQGAEARVNEQAACDGAKFKRVIEFFLRKRQKDDVLIFLDGMSRANRRVIESFDAKLGSGGTRAHVECWFVHEQQAKVDPRSAARASSYTKNNRETAIFSMPLRGPPQKVLHRAEFNACGGSSTADTSCSGIPMRRFSELLRMDHEAKMSILGAASRASVNGKQPRLQGDIDSKGHPFSHAEVKPPSLWQTLVEHRKVTHVVDFAPGSGALAVAASGAIEYEGIAVNDAHRGWLDSIVDRCAMHKAGHEEGHAKQLGGDAEFVEKASKYFSGA</sequence>
<reference evidence="3" key="1">
    <citation type="submission" date="2023-10" db="EMBL/GenBank/DDBJ databases">
        <authorList>
            <person name="Chen Y."/>
            <person name="Shah S."/>
            <person name="Dougan E. K."/>
            <person name="Thang M."/>
            <person name="Chan C."/>
        </authorList>
    </citation>
    <scope>NUCLEOTIDE SEQUENCE [LARGE SCALE GENOMIC DNA]</scope>
</reference>
<feature type="non-terminal residue" evidence="3">
    <location>
        <position position="911"/>
    </location>
</feature>
<dbReference type="Proteomes" id="UP001189429">
    <property type="component" value="Unassembled WGS sequence"/>
</dbReference>
<dbReference type="EMBL" id="CAUYUJ010017620">
    <property type="protein sequence ID" value="CAK0876398.1"/>
    <property type="molecule type" value="Genomic_DNA"/>
</dbReference>
<protein>
    <submittedName>
        <fullName evidence="3">Uncharacterized protein</fullName>
    </submittedName>
</protein>
<feature type="region of interest" description="Disordered" evidence="2">
    <location>
        <begin position="1"/>
        <end position="54"/>
    </location>
</feature>
<feature type="compositionally biased region" description="Low complexity" evidence="2">
    <location>
        <begin position="9"/>
        <end position="54"/>
    </location>
</feature>